<sequence length="108" mass="11411">MSIYYGFLAGSVLLDILANLSLQHSEGFRRRKWGVLAVALIMMAFALLALAVKGLPLFLAYAVWGAFSITGTALATRLVFGHRLNATSCAGLAVLIVAIGLMQVGGEV</sequence>
<evidence type="ECO:0000256" key="1">
    <source>
        <dbReference type="ARBA" id="ARBA00004429"/>
    </source>
</evidence>
<feature type="transmembrane region" description="Helical" evidence="10">
    <location>
        <begin position="58"/>
        <end position="80"/>
    </location>
</feature>
<evidence type="ECO:0000313" key="12">
    <source>
        <dbReference type="Proteomes" id="UP001161409"/>
    </source>
</evidence>
<dbReference type="Proteomes" id="UP001161409">
    <property type="component" value="Unassembled WGS sequence"/>
</dbReference>
<dbReference type="Pfam" id="PF00893">
    <property type="entry name" value="Multi_Drug_Res"/>
    <property type="match status" value="1"/>
</dbReference>
<dbReference type="InterPro" id="IPR000390">
    <property type="entry name" value="Small_drug/metabolite_transptr"/>
</dbReference>
<keyword evidence="7 10" id="KW-1133">Transmembrane helix</keyword>
<comment type="subunit">
    <text evidence="2">Forms a complex with MdtJ.</text>
</comment>
<dbReference type="EMBL" id="BSNF01000006">
    <property type="protein sequence ID" value="GLQ06406.1"/>
    <property type="molecule type" value="Genomic_DNA"/>
</dbReference>
<feature type="transmembrane region" description="Helical" evidence="10">
    <location>
        <begin position="34"/>
        <end position="52"/>
    </location>
</feature>
<protein>
    <recommendedName>
        <fullName evidence="3">Spermidine export protein MdtI</fullName>
    </recommendedName>
</protein>
<name>A0ABQ5U3U3_9PROT</name>
<comment type="similarity">
    <text evidence="9">Belongs to the drug/metabolite transporter (DMT) superfamily. Small multidrug resistance (SMR) (TC 2.A.7.1) family.</text>
</comment>
<organism evidence="11 12">
    <name type="scientific">Sneathiella chinensis</name>
    <dbReference type="NCBI Taxonomy" id="349750"/>
    <lineage>
        <taxon>Bacteria</taxon>
        <taxon>Pseudomonadati</taxon>
        <taxon>Pseudomonadota</taxon>
        <taxon>Alphaproteobacteria</taxon>
        <taxon>Sneathiellales</taxon>
        <taxon>Sneathiellaceae</taxon>
        <taxon>Sneathiella</taxon>
    </lineage>
</organism>
<gene>
    <name evidence="11" type="primary">mdtI</name>
    <name evidence="11" type="ORF">GCM10007924_16270</name>
</gene>
<dbReference type="PANTHER" id="PTHR30561">
    <property type="entry name" value="SMR FAMILY PROTON-DEPENDENT DRUG EFFLUX TRANSPORTER SUGE"/>
    <property type="match status" value="1"/>
</dbReference>
<reference evidence="11" key="2">
    <citation type="submission" date="2023-01" db="EMBL/GenBank/DDBJ databases">
        <title>Draft genome sequence of Sneathiella chinensis strain NBRC 103408.</title>
        <authorList>
            <person name="Sun Q."/>
            <person name="Mori K."/>
        </authorList>
    </citation>
    <scope>NUCLEOTIDE SEQUENCE</scope>
    <source>
        <strain evidence="11">NBRC 103408</strain>
    </source>
</reference>
<keyword evidence="4" id="KW-1003">Cell membrane</keyword>
<keyword evidence="12" id="KW-1185">Reference proteome</keyword>
<evidence type="ECO:0000256" key="6">
    <source>
        <dbReference type="ARBA" id="ARBA00022692"/>
    </source>
</evidence>
<accession>A0ABQ5U3U3</accession>
<evidence type="ECO:0000256" key="7">
    <source>
        <dbReference type="ARBA" id="ARBA00022989"/>
    </source>
</evidence>
<feature type="transmembrane region" description="Helical" evidence="10">
    <location>
        <begin position="87"/>
        <end position="106"/>
    </location>
</feature>
<feature type="transmembrane region" description="Helical" evidence="10">
    <location>
        <begin position="6"/>
        <end position="22"/>
    </location>
</feature>
<evidence type="ECO:0000256" key="3">
    <source>
        <dbReference type="ARBA" id="ARBA00021114"/>
    </source>
</evidence>
<evidence type="ECO:0000256" key="2">
    <source>
        <dbReference type="ARBA" id="ARBA00011359"/>
    </source>
</evidence>
<keyword evidence="5" id="KW-0997">Cell inner membrane</keyword>
<dbReference type="SUPFAM" id="SSF103481">
    <property type="entry name" value="Multidrug resistance efflux transporter EmrE"/>
    <property type="match status" value="1"/>
</dbReference>
<evidence type="ECO:0000256" key="10">
    <source>
        <dbReference type="SAM" id="Phobius"/>
    </source>
</evidence>
<keyword evidence="6 9" id="KW-0812">Transmembrane</keyword>
<keyword evidence="8 10" id="KW-0472">Membrane</keyword>
<dbReference type="Gene3D" id="1.10.3730.20">
    <property type="match status" value="1"/>
</dbReference>
<proteinExistence type="inferred from homology"/>
<dbReference type="PANTHER" id="PTHR30561:SF6">
    <property type="entry name" value="SPERMIDINE EXPORT PROTEIN MDTI"/>
    <property type="match status" value="1"/>
</dbReference>
<dbReference type="InterPro" id="IPR037185">
    <property type="entry name" value="EmrE-like"/>
</dbReference>
<evidence type="ECO:0000313" key="11">
    <source>
        <dbReference type="EMBL" id="GLQ06406.1"/>
    </source>
</evidence>
<evidence type="ECO:0000256" key="8">
    <source>
        <dbReference type="ARBA" id="ARBA00023136"/>
    </source>
</evidence>
<evidence type="ECO:0000256" key="5">
    <source>
        <dbReference type="ARBA" id="ARBA00022519"/>
    </source>
</evidence>
<comment type="caution">
    <text evidence="11">The sequence shown here is derived from an EMBL/GenBank/DDBJ whole genome shotgun (WGS) entry which is preliminary data.</text>
</comment>
<reference evidence="11" key="1">
    <citation type="journal article" date="2014" name="Int. J. Syst. Evol. Microbiol.">
        <title>Complete genome of a new Firmicutes species belonging to the dominant human colonic microbiota ('Ruminococcus bicirculans') reveals two chromosomes and a selective capacity to utilize plant glucans.</title>
        <authorList>
            <consortium name="NISC Comparative Sequencing Program"/>
            <person name="Wegmann U."/>
            <person name="Louis P."/>
            <person name="Goesmann A."/>
            <person name="Henrissat B."/>
            <person name="Duncan S.H."/>
            <person name="Flint H.J."/>
        </authorList>
    </citation>
    <scope>NUCLEOTIDE SEQUENCE</scope>
    <source>
        <strain evidence="11">NBRC 103408</strain>
    </source>
</reference>
<dbReference type="RefSeq" id="WP_169560452.1">
    <property type="nucleotide sequence ID" value="NZ_BSNF01000006.1"/>
</dbReference>
<comment type="subcellular location">
    <subcellularLocation>
        <location evidence="1">Cell inner membrane</location>
        <topology evidence="1">Multi-pass membrane protein</topology>
    </subcellularLocation>
    <subcellularLocation>
        <location evidence="9">Cell membrane</location>
        <topology evidence="9">Multi-pass membrane protein</topology>
    </subcellularLocation>
</comment>
<evidence type="ECO:0000256" key="9">
    <source>
        <dbReference type="RuleBase" id="RU003942"/>
    </source>
</evidence>
<dbReference type="InterPro" id="IPR045324">
    <property type="entry name" value="Small_multidrug_res"/>
</dbReference>
<evidence type="ECO:0000256" key="4">
    <source>
        <dbReference type="ARBA" id="ARBA00022475"/>
    </source>
</evidence>